<evidence type="ECO:0000313" key="7">
    <source>
        <dbReference type="EMBL" id="KMM36472.1"/>
    </source>
</evidence>
<evidence type="ECO:0000259" key="6">
    <source>
        <dbReference type="SMART" id="SM00642"/>
    </source>
</evidence>
<dbReference type="EC" id="3.2.1.1" evidence="5"/>
<dbReference type="PRINTS" id="PR00110">
    <property type="entry name" value="ALPHAAMYLASE"/>
</dbReference>
<keyword evidence="8" id="KW-1185">Reference proteome</keyword>
<dbReference type="CDD" id="cd11333">
    <property type="entry name" value="AmyAc_SI_OligoGlu_DGase"/>
    <property type="match status" value="1"/>
</dbReference>
<proteinExistence type="inferred from homology"/>
<dbReference type="Gene3D" id="3.90.400.10">
    <property type="entry name" value="Oligo-1,6-glucosidase, Domain 2"/>
    <property type="match status" value="1"/>
</dbReference>
<dbReference type="Gene3D" id="2.60.40.1180">
    <property type="entry name" value="Golgi alpha-mannosidase II"/>
    <property type="match status" value="1"/>
</dbReference>
<keyword evidence="5" id="KW-0119">Carbohydrate metabolism</keyword>
<dbReference type="EMBL" id="LELK01000004">
    <property type="protein sequence ID" value="KMM36472.1"/>
    <property type="molecule type" value="Genomic_DNA"/>
</dbReference>
<evidence type="ECO:0000313" key="8">
    <source>
        <dbReference type="Proteomes" id="UP000035996"/>
    </source>
</evidence>
<dbReference type="SMART" id="SM00642">
    <property type="entry name" value="Aamy"/>
    <property type="match status" value="1"/>
</dbReference>
<dbReference type="InterPro" id="IPR006047">
    <property type="entry name" value="GH13_cat_dom"/>
</dbReference>
<gene>
    <name evidence="7" type="ORF">AB986_10870</name>
</gene>
<dbReference type="OrthoDB" id="9805159at2"/>
<comment type="caution">
    <text evidence="7">The sequence shown here is derived from an EMBL/GenBank/DDBJ whole genome shotgun (WGS) entry which is preliminary data.</text>
</comment>
<evidence type="ECO:0000256" key="3">
    <source>
        <dbReference type="ARBA" id="ARBA00023295"/>
    </source>
</evidence>
<dbReference type="STRING" id="157733.AB986_10870"/>
<reference evidence="7" key="1">
    <citation type="submission" date="2015-06" db="EMBL/GenBank/DDBJ databases">
        <authorList>
            <person name="Liu B."/>
            <person name="Wang J."/>
            <person name="Zhu Y."/>
            <person name="Liu G."/>
            <person name="Chen Q."/>
            <person name="Zheng C."/>
            <person name="Che J."/>
            <person name="Ge C."/>
            <person name="Shi H."/>
            <person name="Pan Z."/>
            <person name="Liu X."/>
        </authorList>
    </citation>
    <scope>NUCLEOTIDE SEQUENCE [LARGE SCALE GENOMIC DNA]</scope>
    <source>
        <strain evidence="7">DSM 16346</strain>
    </source>
</reference>
<dbReference type="AlphaFoldDB" id="A0A0J6FQ48"/>
<dbReference type="Proteomes" id="UP000035996">
    <property type="component" value="Unassembled WGS sequence"/>
</dbReference>
<evidence type="ECO:0000256" key="1">
    <source>
        <dbReference type="ARBA" id="ARBA00008061"/>
    </source>
</evidence>
<dbReference type="PANTHER" id="PTHR10357">
    <property type="entry name" value="ALPHA-AMYLASE FAMILY MEMBER"/>
    <property type="match status" value="1"/>
</dbReference>
<feature type="domain" description="Glycosyl hydrolase family 13 catalytic" evidence="6">
    <location>
        <begin position="13"/>
        <end position="415"/>
    </location>
</feature>
<evidence type="ECO:0000256" key="2">
    <source>
        <dbReference type="ARBA" id="ARBA00022801"/>
    </source>
</evidence>
<dbReference type="PANTHER" id="PTHR10357:SF178">
    <property type="entry name" value="OLIGO-1,6-GLUCOSIDASE 3-RELATED"/>
    <property type="match status" value="1"/>
</dbReference>
<dbReference type="Gene3D" id="3.20.20.80">
    <property type="entry name" value="Glycosidases"/>
    <property type="match status" value="2"/>
</dbReference>
<dbReference type="PATRIC" id="fig|157733.3.peg.186"/>
<keyword evidence="2 5" id="KW-0378">Hydrolase</keyword>
<dbReference type="RefSeq" id="WP_048311184.1">
    <property type="nucleotide sequence ID" value="NZ_CP119526.1"/>
</dbReference>
<protein>
    <recommendedName>
        <fullName evidence="5">Alpha-amylase</fullName>
        <ecNumber evidence="5">3.2.1.1</ecNumber>
    </recommendedName>
</protein>
<sequence length="554" mass="65101">MKKIWWKEAVGYQIYPRSFQDSNGDGVGDLQGIIQRLDYIKDLGVDVIWICPMYKSPNDDNGYDISDYQDIMEDFGTMKDFDALLKEVHKRDMKLIIDLVLNHTSDEHEWFIESRSSKEDPKRDWYIWRDGKDGREPNNWESIFGGSAWEYDKKTDQYYLHVFSTKQPDVNWENPDVRVALYDTVNWWLDKGIDGFRIDAISHIKKRPGLPDMPNPYKKDYVSSFDMHMNQNGIQEFLQEFKDETYAKYDVMTVGEANGVSIDEADQWVDEKDGKMDMIFQFEHLGLWDAEENPDLDIVSLKKVLTRWQKGLENKGWNALFVENHDKPRVVSTWGNDKEYWRESATSMGAMYFLMQGTPFIYQGQEIGMTNVQFPSIEDYDDVADKNRYRIQRAAGVPHDQIMKVIWASSRDNSRTPMQWNNDSNAGFTTGNPWMKVNPNYVDINVKKQEQDEESILSFYKKMIDLKKNNLVFTYGSYDLLLEEDKQIYAYTRTTKDDRVLVVTNLSTEPAVFKSEFIIDEDQLLLNNYEVNHVSNESIVLKPYEARVYRLNRA</sequence>
<dbReference type="GO" id="GO:0005737">
    <property type="term" value="C:cytoplasm"/>
    <property type="evidence" value="ECO:0007669"/>
    <property type="project" value="UniProtKB-SubCell"/>
</dbReference>
<keyword evidence="3 5" id="KW-0326">Glycosidase</keyword>
<dbReference type="FunFam" id="2.60.40.1180:FF:000007">
    <property type="entry name" value="Sucrose isomerase"/>
    <property type="match status" value="1"/>
</dbReference>
<comment type="catalytic activity">
    <reaction evidence="5">
        <text>Endohydrolysis of (1-&gt;4)-alpha-D-glucosidic linkages in polysaccharides containing three or more (1-&gt;4)-alpha-linked D-glucose units.</text>
        <dbReference type="EC" id="3.2.1.1"/>
    </reaction>
</comment>
<dbReference type="Pfam" id="PF23915">
    <property type="entry name" value="SusG_C"/>
    <property type="match status" value="1"/>
</dbReference>
<dbReference type="GO" id="GO:0004556">
    <property type="term" value="F:alpha-amylase activity"/>
    <property type="evidence" value="ECO:0007669"/>
    <property type="project" value="UniProtKB-UniRule"/>
</dbReference>
<dbReference type="Pfam" id="PF00128">
    <property type="entry name" value="Alpha-amylase"/>
    <property type="match status" value="1"/>
</dbReference>
<dbReference type="GO" id="GO:0009313">
    <property type="term" value="P:oligosaccharide catabolic process"/>
    <property type="evidence" value="ECO:0007669"/>
    <property type="project" value="TreeGrafter"/>
</dbReference>
<name>A0A0J6FQ48_9BACL</name>
<dbReference type="InterPro" id="IPR045857">
    <property type="entry name" value="O16G_dom_2"/>
</dbReference>
<evidence type="ECO:0000256" key="5">
    <source>
        <dbReference type="RuleBase" id="RU361134"/>
    </source>
</evidence>
<organism evidence="7 8">
    <name type="scientific">Guptibacillus hwajinpoensis</name>
    <dbReference type="NCBI Taxonomy" id="208199"/>
    <lineage>
        <taxon>Bacteria</taxon>
        <taxon>Bacillati</taxon>
        <taxon>Bacillota</taxon>
        <taxon>Bacilli</taxon>
        <taxon>Bacillales</taxon>
        <taxon>Guptibacillaceae</taxon>
        <taxon>Guptibacillus</taxon>
    </lineage>
</organism>
<dbReference type="FunFam" id="3.20.20.80:FF:000064">
    <property type="entry name" value="Oligo-1,6-glucosidase"/>
    <property type="match status" value="2"/>
</dbReference>
<comment type="similarity">
    <text evidence="1 4">Belongs to the glycosyl hydrolase 13 family.</text>
</comment>
<dbReference type="InterPro" id="IPR056300">
    <property type="entry name" value="SusG-like_C"/>
</dbReference>
<dbReference type="FunFam" id="3.90.400.10:FF:000002">
    <property type="entry name" value="Sucrose isomerase"/>
    <property type="match status" value="1"/>
</dbReference>
<dbReference type="SUPFAM" id="SSF51011">
    <property type="entry name" value="Glycosyl hydrolase domain"/>
    <property type="match status" value="1"/>
</dbReference>
<dbReference type="NCBIfam" id="NF008183">
    <property type="entry name" value="PRK10933.1"/>
    <property type="match status" value="1"/>
</dbReference>
<dbReference type="SUPFAM" id="SSF51445">
    <property type="entry name" value="(Trans)glycosidases"/>
    <property type="match status" value="1"/>
</dbReference>
<accession>A0A0J6FQ48</accession>
<evidence type="ECO:0000256" key="4">
    <source>
        <dbReference type="RuleBase" id="RU003615"/>
    </source>
</evidence>
<dbReference type="InterPro" id="IPR017853">
    <property type="entry name" value="GH"/>
</dbReference>
<dbReference type="InterPro" id="IPR006046">
    <property type="entry name" value="Alpha_amylase"/>
</dbReference>
<dbReference type="InterPro" id="IPR013780">
    <property type="entry name" value="Glyco_hydro_b"/>
</dbReference>
<dbReference type="GO" id="GO:0043169">
    <property type="term" value="F:cation binding"/>
    <property type="evidence" value="ECO:0007669"/>
    <property type="project" value="InterPro"/>
</dbReference>